<proteinExistence type="predicted"/>
<dbReference type="InterPro" id="IPR036864">
    <property type="entry name" value="Zn2-C6_fun-type_DNA-bd_sf"/>
</dbReference>
<dbReference type="EMBL" id="ML996086">
    <property type="protein sequence ID" value="KAF2152781.1"/>
    <property type="molecule type" value="Genomic_DNA"/>
</dbReference>
<dbReference type="Gene3D" id="4.10.240.10">
    <property type="entry name" value="Zn(2)-C6 fungal-type DNA-binding domain"/>
    <property type="match status" value="1"/>
</dbReference>
<accession>A0A9P4J1N5</accession>
<protein>
    <recommendedName>
        <fullName evidence="4">Zn(2)-C6 fungal-type domain-containing protein</fullName>
    </recommendedName>
</protein>
<feature type="compositionally biased region" description="Polar residues" evidence="3">
    <location>
        <begin position="185"/>
        <end position="211"/>
    </location>
</feature>
<dbReference type="GO" id="GO:0008270">
    <property type="term" value="F:zinc ion binding"/>
    <property type="evidence" value="ECO:0007669"/>
    <property type="project" value="InterPro"/>
</dbReference>
<evidence type="ECO:0000259" key="4">
    <source>
        <dbReference type="PROSITE" id="PS50048"/>
    </source>
</evidence>
<dbReference type="CDD" id="cd00067">
    <property type="entry name" value="GAL4"/>
    <property type="match status" value="1"/>
</dbReference>
<evidence type="ECO:0000256" key="3">
    <source>
        <dbReference type="SAM" id="MobiDB-lite"/>
    </source>
</evidence>
<sequence>MMHKALSNSRPGSSHHGCQNCRARHLKCDREQPICSRCAHSGLECRQGLNVRFRHDANPTVSTKRDSTDVFADNQEWVSTSGRLTFVDETLDTIAVYDPSGSADLVADSSTSLIAADASSPTHRIALLPPNLATTRQIQSPVRSNSTPAQQTHSPVHQLVTQAQQHTSPLRRTVSPVLPVPIQNPGPTSTPREPTHSSPTQYLSPTDTWSDQPPLRPWSSAGSPIGPPLATPLPKGPAHFYNEKEAELLRYFVSHLARSFDLTDPSCHFRLVIPQRAMTDPILLNAILAVSARHQARTGSGDPMVADDYHQECLAHLIPLLNDSSAILGENMLASTVILRHLEEIDVPLTAATPTDVDQASHLIGTHAIISAQESFTPAGGLRLASFWVGLRQEIYVAFVNQRPILLPLEVFIRDRSFAAAEDGIWANRAVALCAEVISCCFGKPRDFTARLSELTQYAQEWLNHTPTSFTPLYRREGDGNCSFPEIMYCSDTIVTGVQHYHLAMILLLAHDPRIPNLGLQRRAALRKADEAIIFHVRELCGLALSNNTCPPNFVTASMAIAVVGDKFTDLKDQLDCLRVLETTRTEHGWSTTTAQEDLKAAWGWTSPLTTMTS</sequence>
<dbReference type="GO" id="GO:0005634">
    <property type="term" value="C:nucleus"/>
    <property type="evidence" value="ECO:0007669"/>
    <property type="project" value="UniProtKB-SubCell"/>
</dbReference>
<dbReference type="PROSITE" id="PS00463">
    <property type="entry name" value="ZN2_CY6_FUNGAL_1"/>
    <property type="match status" value="1"/>
</dbReference>
<dbReference type="OrthoDB" id="407832at2759"/>
<dbReference type="InterPro" id="IPR001138">
    <property type="entry name" value="Zn2Cys6_DnaBD"/>
</dbReference>
<comment type="caution">
    <text evidence="5">The sequence shown here is derived from an EMBL/GenBank/DDBJ whole genome shotgun (WGS) entry which is preliminary data.</text>
</comment>
<dbReference type="Pfam" id="PF00172">
    <property type="entry name" value="Zn_clus"/>
    <property type="match status" value="1"/>
</dbReference>
<evidence type="ECO:0000313" key="6">
    <source>
        <dbReference type="Proteomes" id="UP000799439"/>
    </source>
</evidence>
<evidence type="ECO:0000256" key="1">
    <source>
        <dbReference type="ARBA" id="ARBA00004123"/>
    </source>
</evidence>
<feature type="compositionally biased region" description="Polar residues" evidence="3">
    <location>
        <begin position="137"/>
        <end position="170"/>
    </location>
</feature>
<dbReference type="AlphaFoldDB" id="A0A9P4J1N5"/>
<dbReference type="PROSITE" id="PS50048">
    <property type="entry name" value="ZN2_CY6_FUNGAL_2"/>
    <property type="match status" value="1"/>
</dbReference>
<reference evidence="5" key="1">
    <citation type="journal article" date="2020" name="Stud. Mycol.">
        <title>101 Dothideomycetes genomes: a test case for predicting lifestyles and emergence of pathogens.</title>
        <authorList>
            <person name="Haridas S."/>
            <person name="Albert R."/>
            <person name="Binder M."/>
            <person name="Bloem J."/>
            <person name="Labutti K."/>
            <person name="Salamov A."/>
            <person name="Andreopoulos B."/>
            <person name="Baker S."/>
            <person name="Barry K."/>
            <person name="Bills G."/>
            <person name="Bluhm B."/>
            <person name="Cannon C."/>
            <person name="Castanera R."/>
            <person name="Culley D."/>
            <person name="Daum C."/>
            <person name="Ezra D."/>
            <person name="Gonzalez J."/>
            <person name="Henrissat B."/>
            <person name="Kuo A."/>
            <person name="Liang C."/>
            <person name="Lipzen A."/>
            <person name="Lutzoni F."/>
            <person name="Magnuson J."/>
            <person name="Mondo S."/>
            <person name="Nolan M."/>
            <person name="Ohm R."/>
            <person name="Pangilinan J."/>
            <person name="Park H.-J."/>
            <person name="Ramirez L."/>
            <person name="Alfaro M."/>
            <person name="Sun H."/>
            <person name="Tritt A."/>
            <person name="Yoshinaga Y."/>
            <person name="Zwiers L.-H."/>
            <person name="Turgeon B."/>
            <person name="Goodwin S."/>
            <person name="Spatafora J."/>
            <person name="Crous P."/>
            <person name="Grigoriev I."/>
        </authorList>
    </citation>
    <scope>NUCLEOTIDE SEQUENCE</scope>
    <source>
        <strain evidence="5">CBS 260.36</strain>
    </source>
</reference>
<dbReference type="GO" id="GO:0045944">
    <property type="term" value="P:positive regulation of transcription by RNA polymerase II"/>
    <property type="evidence" value="ECO:0007669"/>
    <property type="project" value="TreeGrafter"/>
</dbReference>
<feature type="domain" description="Zn(2)-C6 fungal-type" evidence="4">
    <location>
        <begin position="17"/>
        <end position="47"/>
    </location>
</feature>
<dbReference type="GO" id="GO:0000976">
    <property type="term" value="F:transcription cis-regulatory region binding"/>
    <property type="evidence" value="ECO:0007669"/>
    <property type="project" value="TreeGrafter"/>
</dbReference>
<dbReference type="InterPro" id="IPR021858">
    <property type="entry name" value="Fun_TF"/>
</dbReference>
<keyword evidence="6" id="KW-1185">Reference proteome</keyword>
<keyword evidence="2" id="KW-0539">Nucleus</keyword>
<dbReference type="SUPFAM" id="SSF57701">
    <property type="entry name" value="Zn2/Cys6 DNA-binding domain"/>
    <property type="match status" value="1"/>
</dbReference>
<comment type="subcellular location">
    <subcellularLocation>
        <location evidence="1">Nucleus</location>
    </subcellularLocation>
</comment>
<dbReference type="GO" id="GO:0000981">
    <property type="term" value="F:DNA-binding transcription factor activity, RNA polymerase II-specific"/>
    <property type="evidence" value="ECO:0007669"/>
    <property type="project" value="InterPro"/>
</dbReference>
<evidence type="ECO:0000256" key="2">
    <source>
        <dbReference type="ARBA" id="ARBA00023242"/>
    </source>
</evidence>
<gene>
    <name evidence="5" type="ORF">K461DRAFT_152808</name>
</gene>
<organism evidence="5 6">
    <name type="scientific">Myriangium duriaei CBS 260.36</name>
    <dbReference type="NCBI Taxonomy" id="1168546"/>
    <lineage>
        <taxon>Eukaryota</taxon>
        <taxon>Fungi</taxon>
        <taxon>Dikarya</taxon>
        <taxon>Ascomycota</taxon>
        <taxon>Pezizomycotina</taxon>
        <taxon>Dothideomycetes</taxon>
        <taxon>Dothideomycetidae</taxon>
        <taxon>Myriangiales</taxon>
        <taxon>Myriangiaceae</taxon>
        <taxon>Myriangium</taxon>
    </lineage>
</organism>
<dbReference type="Pfam" id="PF11951">
    <property type="entry name" value="Fungal_trans_2"/>
    <property type="match status" value="1"/>
</dbReference>
<dbReference type="Proteomes" id="UP000799439">
    <property type="component" value="Unassembled WGS sequence"/>
</dbReference>
<name>A0A9P4J1N5_9PEZI</name>
<evidence type="ECO:0000313" key="5">
    <source>
        <dbReference type="EMBL" id="KAF2152781.1"/>
    </source>
</evidence>
<dbReference type="PANTHER" id="PTHR37534">
    <property type="entry name" value="TRANSCRIPTIONAL ACTIVATOR PROTEIN UGA3"/>
    <property type="match status" value="1"/>
</dbReference>
<dbReference type="SMART" id="SM00066">
    <property type="entry name" value="GAL4"/>
    <property type="match status" value="1"/>
</dbReference>
<feature type="region of interest" description="Disordered" evidence="3">
    <location>
        <begin position="137"/>
        <end position="231"/>
    </location>
</feature>
<dbReference type="PANTHER" id="PTHR37534:SF2">
    <property type="entry name" value="N-ACETYLTRANSFERASE DOMAIN-CONTAINING PROTEIN"/>
    <property type="match status" value="1"/>
</dbReference>